<accession>A0A2T4UIF0</accession>
<reference evidence="1 2" key="1">
    <citation type="submission" date="2018-03" db="EMBL/GenBank/DDBJ databases">
        <title>Aquarubrobacter algicola gen. nov., sp. nov., a novel actinobacterium isolated from shallow eutrophic lake during the end of cyanobacterial harmful algal blooms.</title>
        <authorList>
            <person name="Chun S.J."/>
        </authorList>
    </citation>
    <scope>NUCLEOTIDE SEQUENCE [LARGE SCALE GENOMIC DNA]</scope>
    <source>
        <strain evidence="1 2">Seoho-28</strain>
    </source>
</reference>
<organism evidence="1 2">
    <name type="scientific">Paraconexibacter algicola</name>
    <dbReference type="NCBI Taxonomy" id="2133960"/>
    <lineage>
        <taxon>Bacteria</taxon>
        <taxon>Bacillati</taxon>
        <taxon>Actinomycetota</taxon>
        <taxon>Thermoleophilia</taxon>
        <taxon>Solirubrobacterales</taxon>
        <taxon>Paraconexibacteraceae</taxon>
        <taxon>Paraconexibacter</taxon>
    </lineage>
</organism>
<evidence type="ECO:0000313" key="1">
    <source>
        <dbReference type="EMBL" id="PTL59024.1"/>
    </source>
</evidence>
<comment type="caution">
    <text evidence="1">The sequence shown here is derived from an EMBL/GenBank/DDBJ whole genome shotgun (WGS) entry which is preliminary data.</text>
</comment>
<dbReference type="EMBL" id="PYYB01000001">
    <property type="protein sequence ID" value="PTL59024.1"/>
    <property type="molecule type" value="Genomic_DNA"/>
</dbReference>
<dbReference type="RefSeq" id="WP_107567460.1">
    <property type="nucleotide sequence ID" value="NZ_PYYB01000001.1"/>
</dbReference>
<evidence type="ECO:0000313" key="2">
    <source>
        <dbReference type="Proteomes" id="UP000240739"/>
    </source>
</evidence>
<keyword evidence="2" id="KW-1185">Reference proteome</keyword>
<dbReference type="AlphaFoldDB" id="A0A2T4UIF0"/>
<gene>
    <name evidence="1" type="ORF">C7Y72_04855</name>
</gene>
<protein>
    <submittedName>
        <fullName evidence="1">Uncharacterized protein</fullName>
    </submittedName>
</protein>
<proteinExistence type="predicted"/>
<sequence>MTAIGLAVTPTTLGLAADGRSAVQGDRTVKVLPVLDRFAVAFGGRDHLPDHDRFSFDDDGRVVADRLEPDLDPELLPDWTRRGIVTNAERVRFWERELTTPPTDPEQLTEQLCALVAPSLVRAAFAAAPDADEETLGRDWSVRVYVAGWSPARARGEIWQGAVRCGRPPQEPEAIGAFLGSRQLVTSEERHAGLVEDWDSAADPGLLDGLDGFTAPRAARELVDRAVRAQEARGAVVSGGRVLTVAVARDASAYVDA</sequence>
<name>A0A2T4UIF0_9ACTN</name>
<dbReference type="Proteomes" id="UP000240739">
    <property type="component" value="Unassembled WGS sequence"/>
</dbReference>